<name>A0A4Y3PH33_BREPA</name>
<evidence type="ECO:0000313" key="2">
    <source>
        <dbReference type="EMBL" id="GEB33802.1"/>
    </source>
</evidence>
<evidence type="ECO:0000256" key="1">
    <source>
        <dbReference type="SAM" id="Coils"/>
    </source>
</evidence>
<protein>
    <submittedName>
        <fullName evidence="2">Uncharacterized protein</fullName>
    </submittedName>
</protein>
<dbReference type="AlphaFoldDB" id="A0A4Y3PH33"/>
<feature type="coiled-coil region" evidence="1">
    <location>
        <begin position="1"/>
        <end position="35"/>
    </location>
</feature>
<evidence type="ECO:0000313" key="3">
    <source>
        <dbReference type="Proteomes" id="UP000316882"/>
    </source>
</evidence>
<keyword evidence="1" id="KW-0175">Coiled coil</keyword>
<organism evidence="2 3">
    <name type="scientific">Brevibacillus parabrevis</name>
    <dbReference type="NCBI Taxonomy" id="54914"/>
    <lineage>
        <taxon>Bacteria</taxon>
        <taxon>Bacillati</taxon>
        <taxon>Bacillota</taxon>
        <taxon>Bacilli</taxon>
        <taxon>Bacillales</taxon>
        <taxon>Paenibacillaceae</taxon>
        <taxon>Brevibacillus</taxon>
    </lineage>
</organism>
<reference evidence="2 3" key="1">
    <citation type="submission" date="2019-06" db="EMBL/GenBank/DDBJ databases">
        <title>Whole genome shotgun sequence of Brevibacillus parabrevis NBRC 12334.</title>
        <authorList>
            <person name="Hosoyama A."/>
            <person name="Uohara A."/>
            <person name="Ohji S."/>
            <person name="Ichikawa N."/>
        </authorList>
    </citation>
    <scope>NUCLEOTIDE SEQUENCE [LARGE SCALE GENOMIC DNA]</scope>
    <source>
        <strain evidence="2 3">NBRC 12334</strain>
    </source>
</reference>
<comment type="caution">
    <text evidence="2">The sequence shown here is derived from an EMBL/GenBank/DDBJ whole genome shotgun (WGS) entry which is preliminary data.</text>
</comment>
<sequence length="173" mass="20072">MRDYAQKIEQTKKQIAELHALLAELEQEQHAYLEQLEQRKTYLSSREILDLLNQKQGRYGSMASIKRWSDNGYLGEGVDEREAFPLLASKQGNKRFLYPREAVLAFLDEKGLLAPAYDVLDRVQLRQANRDFCWALVTAVSRHDLRFFYQVQLETTGEVVPAVPEEELFLPLP</sequence>
<dbReference type="Proteomes" id="UP000316882">
    <property type="component" value="Unassembled WGS sequence"/>
</dbReference>
<dbReference type="EMBL" id="BJMH01000016">
    <property type="protein sequence ID" value="GEB33802.1"/>
    <property type="molecule type" value="Genomic_DNA"/>
</dbReference>
<proteinExistence type="predicted"/>
<gene>
    <name evidence="2" type="ORF">BPA01_33820</name>
</gene>
<dbReference type="RefSeq" id="WP_122965409.1">
    <property type="nucleotide sequence ID" value="NZ_BJMH01000016.1"/>
</dbReference>
<dbReference type="STRING" id="54914.AV540_00650"/>
<keyword evidence="3" id="KW-1185">Reference proteome</keyword>
<accession>A0A4Y3PH33</accession>